<dbReference type="Proteomes" id="UP000735541">
    <property type="component" value="Unassembled WGS sequence"/>
</dbReference>
<feature type="region of interest" description="Disordered" evidence="1">
    <location>
        <begin position="1"/>
        <end position="23"/>
    </location>
</feature>
<feature type="compositionally biased region" description="Basic residues" evidence="1">
    <location>
        <begin position="115"/>
        <end position="125"/>
    </location>
</feature>
<evidence type="ECO:0000256" key="1">
    <source>
        <dbReference type="SAM" id="MobiDB-lite"/>
    </source>
</evidence>
<organism evidence="2 3">
    <name type="scientific">Streptomyces halstedii</name>
    <dbReference type="NCBI Taxonomy" id="1944"/>
    <lineage>
        <taxon>Bacteria</taxon>
        <taxon>Bacillati</taxon>
        <taxon>Actinomycetota</taxon>
        <taxon>Actinomycetes</taxon>
        <taxon>Kitasatosporales</taxon>
        <taxon>Streptomycetaceae</taxon>
        <taxon>Streptomyces</taxon>
    </lineage>
</organism>
<gene>
    <name evidence="2" type="ORF">STHAL_33170</name>
</gene>
<comment type="caution">
    <text evidence="2">The sequence shown here is derived from an EMBL/GenBank/DDBJ whole genome shotgun (WGS) entry which is preliminary data.</text>
</comment>
<keyword evidence="3" id="KW-1185">Reference proteome</keyword>
<dbReference type="RefSeq" id="WP_228874016.1">
    <property type="nucleotide sequence ID" value="NZ_JAHUVW010000005.1"/>
</dbReference>
<evidence type="ECO:0000313" key="3">
    <source>
        <dbReference type="Proteomes" id="UP000735541"/>
    </source>
</evidence>
<evidence type="ECO:0000313" key="2">
    <source>
        <dbReference type="EMBL" id="MBV7674300.1"/>
    </source>
</evidence>
<feature type="compositionally biased region" description="Low complexity" evidence="1">
    <location>
        <begin position="126"/>
        <end position="137"/>
    </location>
</feature>
<accession>A0ABS6U192</accession>
<name>A0ABS6U192_STRHA</name>
<reference evidence="2 3" key="1">
    <citation type="submission" date="2021-07" db="EMBL/GenBank/DDBJ databases">
        <title>Sequencing Streptomyces halstedii LGO-A4 genome an citrus endophytic actinomycete.</title>
        <authorList>
            <person name="Samborskyy M."/>
            <person name="Scott N."/>
            <person name="Deglau R."/>
            <person name="Dickens S."/>
            <person name="Oliveira L.G."/>
        </authorList>
    </citation>
    <scope>NUCLEOTIDE SEQUENCE [LARGE SCALE GENOMIC DNA]</scope>
    <source>
        <strain evidence="2 3">LGO-A4</strain>
    </source>
</reference>
<protein>
    <submittedName>
        <fullName evidence="2">Uncharacterized protein</fullName>
    </submittedName>
</protein>
<dbReference type="EMBL" id="JAHUVW010000005">
    <property type="protein sequence ID" value="MBV7674300.1"/>
    <property type="molecule type" value="Genomic_DNA"/>
</dbReference>
<proteinExistence type="predicted"/>
<feature type="region of interest" description="Disordered" evidence="1">
    <location>
        <begin position="233"/>
        <end position="257"/>
    </location>
</feature>
<sequence>MITTPAMPKASKRRRKTRTSNVNHRPPVIASQLKVTEIDLTPGKEHLVCPDCSTWVPITGLLGTPKLVPHHTGRAKVAERRRCTAGSNRQVTIDVQADAVRTRLVEGAPTAASRRATKVLPKPKVKPAPAASQVKPAPLSAEQVRRAFRQHQQQCLACKGEVKNRDGQLLPCPDGERLAVTFLRLLRQEPKRQAVREFFARERRRFDRQYAAAAPAKRVSEWAAVLPKVKDADTRRSQVSVGARPSEARGVPLAPGDEEAFDQRQAELGRHARTGRPAEEAPVQPECANCGTTELNFVRAAAAGWRQVLRRTHCGRCAGRFPNWMRTQF</sequence>
<feature type="region of interest" description="Disordered" evidence="1">
    <location>
        <begin position="108"/>
        <end position="137"/>
    </location>
</feature>